<proteinExistence type="predicted"/>
<organism evidence="1">
    <name type="scientific">uncultured virus</name>
    <dbReference type="NCBI Taxonomy" id="340016"/>
    <lineage>
        <taxon>Viruses</taxon>
        <taxon>environmental samples</taxon>
    </lineage>
</organism>
<sequence length="81" mass="9302">MGRKKSRTKQTSKGERVSVRRDVLKEIKAERAPIQSAINKLEAHSLGKKTWVTIENPNKKETNKRFIKVPGHSYFKGVKRA</sequence>
<name>A0A218MKE5_9VIRU</name>
<accession>A0A218MKE5</accession>
<dbReference type="EMBL" id="KY052794">
    <property type="protein sequence ID" value="ASE99754.1"/>
    <property type="molecule type" value="Genomic_DNA"/>
</dbReference>
<reference evidence="1" key="1">
    <citation type="submission" date="2016-10" db="EMBL/GenBank/DDBJ databases">
        <authorList>
            <person name="Varghese N."/>
        </authorList>
    </citation>
    <scope>NUCLEOTIDE SEQUENCE</scope>
</reference>
<reference evidence="1" key="2">
    <citation type="journal article" date="2017" name="Nat. Commun.">
        <title>Single-virus genomics reveals hidden cosmopolitan and abundant viruses.</title>
        <authorList>
            <person name="Martinez-Hernandez F."/>
            <person name="Fornas O."/>
            <person name="Lluesma Gomez M."/>
            <person name="Bolduc B."/>
            <person name="de la Cruz Pena M.J."/>
            <person name="Martinez J.M."/>
            <person name="Anton J."/>
            <person name="Gasol J.M."/>
            <person name="Rosselli R."/>
            <person name="Rodriguez-Valera F."/>
            <person name="Sullivan M.B."/>
            <person name="Acinas S.G."/>
            <person name="Martinez-Garcia M."/>
        </authorList>
    </citation>
    <scope>NUCLEOTIDE SEQUENCE</scope>
</reference>
<protein>
    <submittedName>
        <fullName evidence="1">Uncharacterized protein</fullName>
    </submittedName>
</protein>
<evidence type="ECO:0000313" key="1">
    <source>
        <dbReference type="EMBL" id="ASE99754.1"/>
    </source>
</evidence>